<comment type="caution">
    <text evidence="1">The sequence shown here is derived from an EMBL/GenBank/DDBJ whole genome shotgun (WGS) entry which is preliminary data.</text>
</comment>
<reference evidence="2" key="1">
    <citation type="journal article" date="2019" name="Int. J. Syst. Evol. Microbiol.">
        <title>The Global Catalogue of Microorganisms (GCM) 10K type strain sequencing project: providing services to taxonomists for standard genome sequencing and annotation.</title>
        <authorList>
            <consortium name="The Broad Institute Genomics Platform"/>
            <consortium name="The Broad Institute Genome Sequencing Center for Infectious Disease"/>
            <person name="Wu L."/>
            <person name="Ma J."/>
        </authorList>
    </citation>
    <scope>NUCLEOTIDE SEQUENCE [LARGE SCALE GENOMIC DNA]</scope>
    <source>
        <strain evidence="2">JCM 16904</strain>
    </source>
</reference>
<organism evidence="1 2">
    <name type="scientific">Nonomuraea antimicrobica</name>
    <dbReference type="NCBI Taxonomy" id="561173"/>
    <lineage>
        <taxon>Bacteria</taxon>
        <taxon>Bacillati</taxon>
        <taxon>Actinomycetota</taxon>
        <taxon>Actinomycetes</taxon>
        <taxon>Streptosporangiales</taxon>
        <taxon>Streptosporangiaceae</taxon>
        <taxon>Nonomuraea</taxon>
    </lineage>
</organism>
<sequence>MTAFQPNRVASQIIDRLEEAGFTVKVPDAAHGASWELVLDQPGARWFGVLYVSRWKGRALRVSITWHPEDRPHQTRKAEGANAIRSLINQVTPHGWEIKSA</sequence>
<gene>
    <name evidence="1" type="ORF">GCM10022224_104540</name>
</gene>
<proteinExistence type="predicted"/>
<dbReference type="RefSeq" id="WP_344897966.1">
    <property type="nucleotide sequence ID" value="NZ_BAAAZP010000301.1"/>
</dbReference>
<dbReference type="Proteomes" id="UP001500902">
    <property type="component" value="Unassembled WGS sequence"/>
</dbReference>
<dbReference type="EMBL" id="BAAAZP010000301">
    <property type="protein sequence ID" value="GAA3722842.1"/>
    <property type="molecule type" value="Genomic_DNA"/>
</dbReference>
<evidence type="ECO:0000313" key="1">
    <source>
        <dbReference type="EMBL" id="GAA3722842.1"/>
    </source>
</evidence>
<accession>A0ABP7ESD6</accession>
<protein>
    <submittedName>
        <fullName evidence="1">Uncharacterized protein</fullName>
    </submittedName>
</protein>
<name>A0ABP7ESD6_9ACTN</name>
<keyword evidence="2" id="KW-1185">Reference proteome</keyword>
<evidence type="ECO:0000313" key="2">
    <source>
        <dbReference type="Proteomes" id="UP001500902"/>
    </source>
</evidence>